<dbReference type="Pfam" id="PF01026">
    <property type="entry name" value="TatD_DNase"/>
    <property type="match status" value="1"/>
</dbReference>
<dbReference type="InterPro" id="IPR032466">
    <property type="entry name" value="Metal_Hydrolase"/>
</dbReference>
<evidence type="ECO:0000256" key="6">
    <source>
        <dbReference type="ARBA" id="ARBA00045223"/>
    </source>
</evidence>
<proteinExistence type="inferred from homology"/>
<evidence type="ECO:0000313" key="8">
    <source>
        <dbReference type="RefSeq" id="XP_032835382.1"/>
    </source>
</evidence>
<dbReference type="Proteomes" id="UP001318040">
    <property type="component" value="Chromosome 73"/>
</dbReference>
<evidence type="ECO:0000256" key="4">
    <source>
        <dbReference type="ARBA" id="ARBA00022801"/>
    </source>
</evidence>
<dbReference type="PANTHER" id="PTHR10060:SF15">
    <property type="entry name" value="DEOXYRIBONUCLEASE TATDN1"/>
    <property type="match status" value="1"/>
</dbReference>
<gene>
    <name evidence="8" type="primary">TATDN1</name>
</gene>
<dbReference type="GeneID" id="116957374"/>
<keyword evidence="3" id="KW-0479">Metal-binding</keyword>
<dbReference type="AlphaFoldDB" id="A0AAJ7UIF0"/>
<protein>
    <recommendedName>
        <fullName evidence="5">Deoxyribonuclease TATDN1</fullName>
    </recommendedName>
</protein>
<evidence type="ECO:0000256" key="1">
    <source>
        <dbReference type="ARBA" id="ARBA00009275"/>
    </source>
</evidence>
<dbReference type="GO" id="GO:0046872">
    <property type="term" value="F:metal ion binding"/>
    <property type="evidence" value="ECO:0007669"/>
    <property type="project" value="UniProtKB-KW"/>
</dbReference>
<comment type="function">
    <text evidence="6">Deoxyribonuclease which catalyzes (in vitro) the decatenation of kinetoplast DNA, which are circular DNA catenated to each other, producing linear DNA molecules. Plays an important role in chromosomal segregation and cell cycle progression during eye development probably via its DNA decatenation activity.</text>
</comment>
<dbReference type="InterPro" id="IPR001130">
    <property type="entry name" value="TatD-like"/>
</dbReference>
<evidence type="ECO:0000256" key="3">
    <source>
        <dbReference type="ARBA" id="ARBA00022723"/>
    </source>
</evidence>
<dbReference type="InterPro" id="IPR018228">
    <property type="entry name" value="DNase_TatD-rel_CS"/>
</dbReference>
<dbReference type="PROSITE" id="PS01091">
    <property type="entry name" value="TATD_3"/>
    <property type="match status" value="1"/>
</dbReference>
<name>A0AAJ7UIF0_PETMA</name>
<evidence type="ECO:0000256" key="2">
    <source>
        <dbReference type="ARBA" id="ARBA00022722"/>
    </source>
</evidence>
<sequence length="150" mass="16896">MFLHCRNSHSDFLDIVRRNRDRFTGGVVHSFDGSKEEAAAIVEQGLFIGINGCSLKTRENLDAIKSIPAERLLIETDAPWCSVRPLHAGFPFVSTHFPCSKKWEEGRALKGRHEPCFIVQVLEIIAAVRDEDPSELAATIYNNSTQLFRL</sequence>
<comment type="similarity">
    <text evidence="1">Belongs to the metallo-dependent hydrolases superfamily. TatD-type hydrolase family.</text>
</comment>
<organism evidence="7 8">
    <name type="scientific">Petromyzon marinus</name>
    <name type="common">Sea lamprey</name>
    <dbReference type="NCBI Taxonomy" id="7757"/>
    <lineage>
        <taxon>Eukaryota</taxon>
        <taxon>Metazoa</taxon>
        <taxon>Chordata</taxon>
        <taxon>Craniata</taxon>
        <taxon>Vertebrata</taxon>
        <taxon>Cyclostomata</taxon>
        <taxon>Hyperoartia</taxon>
        <taxon>Petromyzontiformes</taxon>
        <taxon>Petromyzontidae</taxon>
        <taxon>Petromyzon</taxon>
    </lineage>
</organism>
<evidence type="ECO:0000313" key="7">
    <source>
        <dbReference type="Proteomes" id="UP001318040"/>
    </source>
</evidence>
<keyword evidence="2" id="KW-0540">Nuclease</keyword>
<dbReference type="RefSeq" id="XP_032835382.1">
    <property type="nucleotide sequence ID" value="XM_032979491.1"/>
</dbReference>
<dbReference type="Gene3D" id="3.20.20.140">
    <property type="entry name" value="Metal-dependent hydrolases"/>
    <property type="match status" value="1"/>
</dbReference>
<reference evidence="8" key="1">
    <citation type="submission" date="2025-08" db="UniProtKB">
        <authorList>
            <consortium name="RefSeq"/>
        </authorList>
    </citation>
    <scope>IDENTIFICATION</scope>
    <source>
        <tissue evidence="8">Sperm</tissue>
    </source>
</reference>
<dbReference type="GO" id="GO:0005829">
    <property type="term" value="C:cytosol"/>
    <property type="evidence" value="ECO:0007669"/>
    <property type="project" value="TreeGrafter"/>
</dbReference>
<keyword evidence="7" id="KW-1185">Reference proteome</keyword>
<evidence type="ECO:0000256" key="5">
    <source>
        <dbReference type="ARBA" id="ARBA00039767"/>
    </source>
</evidence>
<dbReference type="SUPFAM" id="SSF51556">
    <property type="entry name" value="Metallo-dependent hydrolases"/>
    <property type="match status" value="1"/>
</dbReference>
<dbReference type="InterPro" id="IPR050891">
    <property type="entry name" value="TatD-type_Hydrolase"/>
</dbReference>
<dbReference type="CDD" id="cd01310">
    <property type="entry name" value="TatD_DNAse"/>
    <property type="match status" value="1"/>
</dbReference>
<keyword evidence="4" id="KW-0378">Hydrolase</keyword>
<dbReference type="PANTHER" id="PTHR10060">
    <property type="entry name" value="TATD FAMILY DEOXYRIBONUCLEASE"/>
    <property type="match status" value="1"/>
</dbReference>
<dbReference type="CTD" id="83940"/>
<dbReference type="GO" id="GO:0008296">
    <property type="term" value="F:3'-5'-DNA exonuclease activity"/>
    <property type="evidence" value="ECO:0007669"/>
    <property type="project" value="TreeGrafter"/>
</dbReference>
<accession>A0AAJ7UIF0</accession>